<evidence type="ECO:0000256" key="3">
    <source>
        <dbReference type="ARBA" id="ARBA00022547"/>
    </source>
</evidence>
<proteinExistence type="inferred from homology"/>
<keyword evidence="6 13" id="KW-1133">Transmembrane helix</keyword>
<evidence type="ECO:0000256" key="15">
    <source>
        <dbReference type="SAM" id="Coils"/>
    </source>
</evidence>
<evidence type="ECO:0000256" key="13">
    <source>
        <dbReference type="HAMAP-Rule" id="MF_01398"/>
    </source>
</evidence>
<keyword evidence="7 13" id="KW-0406">Ion transport</keyword>
<gene>
    <name evidence="13" type="primary">atpF</name>
    <name evidence="16" type="ORF">FKG95_02555</name>
</gene>
<evidence type="ECO:0000256" key="6">
    <source>
        <dbReference type="ARBA" id="ARBA00022989"/>
    </source>
</evidence>
<evidence type="ECO:0000256" key="2">
    <source>
        <dbReference type="ARBA" id="ARBA00022448"/>
    </source>
</evidence>
<dbReference type="Gene3D" id="6.10.250.1580">
    <property type="match status" value="1"/>
</dbReference>
<feature type="coiled-coil region" evidence="15">
    <location>
        <begin position="36"/>
        <end position="121"/>
    </location>
</feature>
<evidence type="ECO:0000256" key="10">
    <source>
        <dbReference type="ARBA" id="ARBA00025198"/>
    </source>
</evidence>
<accession>A0A545U1Z4</accession>
<evidence type="ECO:0000313" key="16">
    <source>
        <dbReference type="EMBL" id="TQV83491.1"/>
    </source>
</evidence>
<dbReference type="PANTHER" id="PTHR33445">
    <property type="entry name" value="ATP SYNTHASE SUBUNIT B', CHLOROPLASTIC"/>
    <property type="match status" value="1"/>
</dbReference>
<comment type="function">
    <text evidence="11">Component of the F(0) channel, it forms part of the peripheral stalk, linking F(1) to F(0). The b'-subunit is a diverged and duplicated form of b found in plants and photosynthetic bacteria.</text>
</comment>
<evidence type="ECO:0000256" key="9">
    <source>
        <dbReference type="ARBA" id="ARBA00023310"/>
    </source>
</evidence>
<organism evidence="16 17">
    <name type="scientific">Denitrobaculum tricleocarpae</name>
    <dbReference type="NCBI Taxonomy" id="2591009"/>
    <lineage>
        <taxon>Bacteria</taxon>
        <taxon>Pseudomonadati</taxon>
        <taxon>Pseudomonadota</taxon>
        <taxon>Alphaproteobacteria</taxon>
        <taxon>Rhodospirillales</taxon>
        <taxon>Rhodospirillaceae</taxon>
        <taxon>Denitrobaculum</taxon>
    </lineage>
</organism>
<dbReference type="PANTHER" id="PTHR33445:SF1">
    <property type="entry name" value="ATP SYNTHASE SUBUNIT B"/>
    <property type="match status" value="1"/>
</dbReference>
<evidence type="ECO:0000256" key="7">
    <source>
        <dbReference type="ARBA" id="ARBA00023065"/>
    </source>
</evidence>
<name>A0A545U1Z4_9PROT</name>
<evidence type="ECO:0000256" key="4">
    <source>
        <dbReference type="ARBA" id="ARBA00022692"/>
    </source>
</evidence>
<dbReference type="EMBL" id="VHSH01000001">
    <property type="protein sequence ID" value="TQV83491.1"/>
    <property type="molecule type" value="Genomic_DNA"/>
</dbReference>
<dbReference type="AlphaFoldDB" id="A0A545U1Z4"/>
<evidence type="ECO:0000256" key="8">
    <source>
        <dbReference type="ARBA" id="ARBA00023136"/>
    </source>
</evidence>
<comment type="function">
    <text evidence="10 13">F(1)F(0) ATP synthase produces ATP from ADP in the presence of a proton or sodium gradient. F-type ATPases consist of two structural domains, F(1) containing the extramembraneous catalytic core and F(0) containing the membrane proton channel, linked together by a central stalk and a peripheral stalk. During catalysis, ATP synthesis in the catalytic domain of F(1) is coupled via a rotary mechanism of the central stalk subunits to proton translocation.</text>
</comment>
<dbReference type="CDD" id="cd06503">
    <property type="entry name" value="ATP-synt_Fo_b"/>
    <property type="match status" value="1"/>
</dbReference>
<keyword evidence="17" id="KW-1185">Reference proteome</keyword>
<comment type="subcellular location">
    <subcellularLocation>
        <location evidence="13">Cell membrane</location>
        <topology evidence="13">Single-pass membrane protein</topology>
    </subcellularLocation>
    <subcellularLocation>
        <location evidence="12">Endomembrane system</location>
        <topology evidence="12">Single-pass membrane protein</topology>
    </subcellularLocation>
</comment>
<comment type="caution">
    <text evidence="16">The sequence shown here is derived from an EMBL/GenBank/DDBJ whole genome shotgun (WGS) entry which is preliminary data.</text>
</comment>
<dbReference type="GO" id="GO:0005886">
    <property type="term" value="C:plasma membrane"/>
    <property type="evidence" value="ECO:0007669"/>
    <property type="project" value="UniProtKB-SubCell"/>
</dbReference>
<keyword evidence="2 13" id="KW-0813">Transport</keyword>
<evidence type="ECO:0000256" key="5">
    <source>
        <dbReference type="ARBA" id="ARBA00022781"/>
    </source>
</evidence>
<dbReference type="GO" id="GO:0012505">
    <property type="term" value="C:endomembrane system"/>
    <property type="evidence" value="ECO:0007669"/>
    <property type="project" value="UniProtKB-SubCell"/>
</dbReference>
<keyword evidence="4 13" id="KW-0812">Transmembrane</keyword>
<dbReference type="OrthoDB" id="9805716at2"/>
<keyword evidence="8 13" id="KW-0472">Membrane</keyword>
<dbReference type="GO" id="GO:0045259">
    <property type="term" value="C:proton-transporting ATP synthase complex"/>
    <property type="evidence" value="ECO:0007669"/>
    <property type="project" value="UniProtKB-KW"/>
</dbReference>
<keyword evidence="15" id="KW-0175">Coiled coil</keyword>
<dbReference type="HAMAP" id="MF_01398">
    <property type="entry name" value="ATP_synth_b_bprime"/>
    <property type="match status" value="1"/>
</dbReference>
<sequence length="163" mass="17536">MPQFDPSSFSSQIFWLVVMFVILYLLMSKIALPRIAEVLEERQDKIDDDLAKAEKLKTEAEQVLAEYEKAIADARSSAATALKEASAEMAAEAAKREEAFGAELAAKISEAEGRIATARNEALQNLTAVATEVTAAATDRLIGAKLDEATVRKAVDDAMGDAS</sequence>
<protein>
    <recommendedName>
        <fullName evidence="13">ATP synthase subunit b</fullName>
    </recommendedName>
    <alternativeName>
        <fullName evidence="13">ATP synthase F(0) sector subunit b</fullName>
    </alternativeName>
    <alternativeName>
        <fullName evidence="13">ATPase subunit I</fullName>
    </alternativeName>
    <alternativeName>
        <fullName evidence="13">F-type ATPase subunit b</fullName>
        <shortName evidence="13">F-ATPase subunit b</shortName>
    </alternativeName>
</protein>
<keyword evidence="5 13" id="KW-0375">Hydrogen ion transport</keyword>
<dbReference type="RefSeq" id="WP_142894728.1">
    <property type="nucleotide sequence ID" value="NZ_ML660052.1"/>
</dbReference>
<keyword evidence="9 13" id="KW-0066">ATP synthesis</keyword>
<evidence type="ECO:0000256" key="12">
    <source>
        <dbReference type="ARBA" id="ARBA00037847"/>
    </source>
</evidence>
<dbReference type="Pfam" id="PF00430">
    <property type="entry name" value="ATP-synt_B"/>
    <property type="match status" value="1"/>
</dbReference>
<dbReference type="GO" id="GO:0046933">
    <property type="term" value="F:proton-transporting ATP synthase activity, rotational mechanism"/>
    <property type="evidence" value="ECO:0007669"/>
    <property type="project" value="UniProtKB-UniRule"/>
</dbReference>
<keyword evidence="3 13" id="KW-0138">CF(0)</keyword>
<reference evidence="16 17" key="1">
    <citation type="submission" date="2019-06" db="EMBL/GenBank/DDBJ databases">
        <title>Whole genome sequence for Rhodospirillaceae sp. R148.</title>
        <authorList>
            <person name="Wang G."/>
        </authorList>
    </citation>
    <scope>NUCLEOTIDE SEQUENCE [LARGE SCALE GENOMIC DNA]</scope>
    <source>
        <strain evidence="16 17">R148</strain>
    </source>
</reference>
<dbReference type="InterPro" id="IPR050059">
    <property type="entry name" value="ATP_synthase_B_chain"/>
</dbReference>
<evidence type="ECO:0000256" key="14">
    <source>
        <dbReference type="RuleBase" id="RU003848"/>
    </source>
</evidence>
<evidence type="ECO:0000256" key="1">
    <source>
        <dbReference type="ARBA" id="ARBA00005513"/>
    </source>
</evidence>
<comment type="similarity">
    <text evidence="1 13 14">Belongs to the ATPase B chain family.</text>
</comment>
<dbReference type="GO" id="GO:0046961">
    <property type="term" value="F:proton-transporting ATPase activity, rotational mechanism"/>
    <property type="evidence" value="ECO:0007669"/>
    <property type="project" value="TreeGrafter"/>
</dbReference>
<evidence type="ECO:0000256" key="11">
    <source>
        <dbReference type="ARBA" id="ARBA00025614"/>
    </source>
</evidence>
<dbReference type="InterPro" id="IPR002146">
    <property type="entry name" value="ATP_synth_b/b'su_bac/chlpt"/>
</dbReference>
<keyword evidence="13" id="KW-1003">Cell membrane</keyword>
<feature type="transmembrane region" description="Helical" evidence="13">
    <location>
        <begin position="12"/>
        <end position="32"/>
    </location>
</feature>
<evidence type="ECO:0000313" key="17">
    <source>
        <dbReference type="Proteomes" id="UP000315252"/>
    </source>
</evidence>
<dbReference type="Proteomes" id="UP000315252">
    <property type="component" value="Unassembled WGS sequence"/>
</dbReference>
<comment type="subunit">
    <text evidence="13">F-type ATPases have 2 components, F(1) - the catalytic core - and F(0) - the membrane proton channel. F(1) has five subunits: alpha(3), beta(3), gamma(1), delta(1), epsilon(1). F(0) has three main subunits: a(1), b(2) and c(10-14). The alpha and beta chains form an alternating ring which encloses part of the gamma chain. F(1) is attached to F(0) by a central stalk formed by the gamma and epsilon chains, while a peripheral stalk is formed by the delta and b chains.</text>
</comment>